<keyword evidence="3" id="KW-1185">Reference proteome</keyword>
<reference evidence="2 3" key="1">
    <citation type="submission" date="2017-09" db="EMBL/GenBank/DDBJ databases">
        <authorList>
            <person name="Ehlers B."/>
            <person name="Leendertz F.H."/>
        </authorList>
    </citation>
    <scope>NUCLEOTIDE SEQUENCE [LARGE SCALE GENOMIC DNA]</scope>
    <source>
        <strain evidence="2 3">CGMCC 4.6857</strain>
    </source>
</reference>
<dbReference type="Proteomes" id="UP000219612">
    <property type="component" value="Unassembled WGS sequence"/>
</dbReference>
<sequence>MIYASARLHENDGAKVFVDATGRRKRLLVMSGVAAALAAVVYIGVVAMSVVQAPSADLPTKGTISTPASER</sequence>
<keyword evidence="1" id="KW-0812">Transmembrane</keyword>
<proteinExistence type="predicted"/>
<evidence type="ECO:0000313" key="3">
    <source>
        <dbReference type="Proteomes" id="UP000219612"/>
    </source>
</evidence>
<dbReference type="OrthoDB" id="3399320at2"/>
<name>A0A285HFY3_9ACTN</name>
<dbReference type="RefSeq" id="WP_097320188.1">
    <property type="nucleotide sequence ID" value="NZ_OBDY01000004.1"/>
</dbReference>
<evidence type="ECO:0000256" key="1">
    <source>
        <dbReference type="SAM" id="Phobius"/>
    </source>
</evidence>
<keyword evidence="1" id="KW-0472">Membrane</keyword>
<dbReference type="EMBL" id="OBDY01000004">
    <property type="protein sequence ID" value="SNY34652.1"/>
    <property type="molecule type" value="Genomic_DNA"/>
</dbReference>
<protein>
    <submittedName>
        <fullName evidence="2">Uncharacterized protein</fullName>
    </submittedName>
</protein>
<evidence type="ECO:0000313" key="2">
    <source>
        <dbReference type="EMBL" id="SNY34652.1"/>
    </source>
</evidence>
<dbReference type="AlphaFoldDB" id="A0A285HFY3"/>
<gene>
    <name evidence="2" type="ORF">SAMN05421748_104316</name>
</gene>
<feature type="transmembrane region" description="Helical" evidence="1">
    <location>
        <begin position="27"/>
        <end position="51"/>
    </location>
</feature>
<keyword evidence="1" id="KW-1133">Transmembrane helix</keyword>
<accession>A0A285HFY3</accession>
<organism evidence="2 3">
    <name type="scientific">Paractinoplanes atraurantiacus</name>
    <dbReference type="NCBI Taxonomy" id="1036182"/>
    <lineage>
        <taxon>Bacteria</taxon>
        <taxon>Bacillati</taxon>
        <taxon>Actinomycetota</taxon>
        <taxon>Actinomycetes</taxon>
        <taxon>Micromonosporales</taxon>
        <taxon>Micromonosporaceae</taxon>
        <taxon>Paractinoplanes</taxon>
    </lineage>
</organism>